<evidence type="ECO:0000313" key="4">
    <source>
        <dbReference type="Proteomes" id="UP000287224"/>
    </source>
</evidence>
<dbReference type="Proteomes" id="UP000287224">
    <property type="component" value="Unassembled WGS sequence"/>
</dbReference>
<comment type="caution">
    <text evidence="3">The sequence shown here is derived from an EMBL/GenBank/DDBJ whole genome shotgun (WGS) entry which is preliminary data.</text>
</comment>
<dbReference type="EMBL" id="BIFQ01000002">
    <property type="protein sequence ID" value="GCE08456.1"/>
    <property type="molecule type" value="Genomic_DNA"/>
</dbReference>
<proteinExistence type="predicted"/>
<dbReference type="AlphaFoldDB" id="A0A401ZNY5"/>
<dbReference type="Gene3D" id="3.40.50.1820">
    <property type="entry name" value="alpha/beta hydrolase"/>
    <property type="match status" value="1"/>
</dbReference>
<dbReference type="PANTHER" id="PTHR48081">
    <property type="entry name" value="AB HYDROLASE SUPERFAMILY PROTEIN C4A8.06C"/>
    <property type="match status" value="1"/>
</dbReference>
<dbReference type="InterPro" id="IPR050300">
    <property type="entry name" value="GDXG_lipolytic_enzyme"/>
</dbReference>
<protein>
    <recommendedName>
        <fullName evidence="2">BD-FAE-like domain-containing protein</fullName>
    </recommendedName>
</protein>
<organism evidence="3 4">
    <name type="scientific">Dictyobacter aurantiacus</name>
    <dbReference type="NCBI Taxonomy" id="1936993"/>
    <lineage>
        <taxon>Bacteria</taxon>
        <taxon>Bacillati</taxon>
        <taxon>Chloroflexota</taxon>
        <taxon>Ktedonobacteria</taxon>
        <taxon>Ktedonobacterales</taxon>
        <taxon>Dictyobacteraceae</taxon>
        <taxon>Dictyobacter</taxon>
    </lineage>
</organism>
<dbReference type="Pfam" id="PF20434">
    <property type="entry name" value="BD-FAE"/>
    <property type="match status" value="1"/>
</dbReference>
<evidence type="ECO:0000259" key="2">
    <source>
        <dbReference type="Pfam" id="PF20434"/>
    </source>
</evidence>
<dbReference type="GO" id="GO:0016787">
    <property type="term" value="F:hydrolase activity"/>
    <property type="evidence" value="ECO:0007669"/>
    <property type="project" value="UniProtKB-KW"/>
</dbReference>
<gene>
    <name evidence="3" type="ORF">KDAU_57850</name>
</gene>
<dbReference type="InterPro" id="IPR029058">
    <property type="entry name" value="AB_hydrolase_fold"/>
</dbReference>
<feature type="domain" description="BD-FAE-like" evidence="2">
    <location>
        <begin position="41"/>
        <end position="233"/>
    </location>
</feature>
<sequence length="281" mass="31047">MTETSKNNRYAAKSMPEVLYTNAKGIPLYLNIIQPDPLPLEPMPVVVYIHGGGWEAGDHMGSENVEMAEQGFFTVNVQYRLSGQDTFPAQLQDVKTAIRWLRANATRYHIDPEHIGVWGHSAGGHLAAMVGTTAGIPELEGSEAASAYPSSVQAVVDLSGPSDLLTMGGTHDEPDSPEARLVGAPLQENKELARRANPITYIRTDKLPPFLIIHGTNDTVVPFNQGEALYAALRQAQADVTLHPIEGEDHVFSRRSQSWPEIYRLTINFFNKHLRGERDRK</sequence>
<dbReference type="RefSeq" id="WP_126600995.1">
    <property type="nucleotide sequence ID" value="NZ_BIFQ01000002.1"/>
</dbReference>
<keyword evidence="1" id="KW-0378">Hydrolase</keyword>
<dbReference type="PANTHER" id="PTHR48081:SF13">
    <property type="entry name" value="ALPHA_BETA HYDROLASE"/>
    <property type="match status" value="1"/>
</dbReference>
<reference evidence="4" key="1">
    <citation type="submission" date="2018-12" db="EMBL/GenBank/DDBJ databases">
        <title>Tengunoibacter tsumagoiensis gen. nov., sp. nov., Dictyobacter kobayashii sp. nov., D. alpinus sp. nov., and D. joshuensis sp. nov. and description of Dictyobacteraceae fam. nov. within the order Ktedonobacterales isolated from Tengu-no-mugimeshi.</title>
        <authorList>
            <person name="Wang C.M."/>
            <person name="Zheng Y."/>
            <person name="Sakai Y."/>
            <person name="Toyoda A."/>
            <person name="Minakuchi Y."/>
            <person name="Abe K."/>
            <person name="Yokota A."/>
            <person name="Yabe S."/>
        </authorList>
    </citation>
    <scope>NUCLEOTIDE SEQUENCE [LARGE SCALE GENOMIC DNA]</scope>
    <source>
        <strain evidence="4">S-27</strain>
    </source>
</reference>
<evidence type="ECO:0000313" key="3">
    <source>
        <dbReference type="EMBL" id="GCE08456.1"/>
    </source>
</evidence>
<accession>A0A401ZNY5</accession>
<dbReference type="OrthoDB" id="24847at2"/>
<dbReference type="InterPro" id="IPR049492">
    <property type="entry name" value="BD-FAE-like_dom"/>
</dbReference>
<dbReference type="SUPFAM" id="SSF53474">
    <property type="entry name" value="alpha/beta-Hydrolases"/>
    <property type="match status" value="1"/>
</dbReference>
<keyword evidence="4" id="KW-1185">Reference proteome</keyword>
<evidence type="ECO:0000256" key="1">
    <source>
        <dbReference type="ARBA" id="ARBA00022801"/>
    </source>
</evidence>
<name>A0A401ZNY5_9CHLR</name>